<dbReference type="PANTHER" id="PTHR42912">
    <property type="entry name" value="METHYLTRANSFERASE"/>
    <property type="match status" value="1"/>
</dbReference>
<keyword evidence="2" id="KW-0489">Methyltransferase</keyword>
<dbReference type="Gene3D" id="3.40.50.150">
    <property type="entry name" value="Vaccinia Virus protein VP39"/>
    <property type="match status" value="1"/>
</dbReference>
<dbReference type="CDD" id="cd02440">
    <property type="entry name" value="AdoMet_MTases"/>
    <property type="match status" value="1"/>
</dbReference>
<comment type="caution">
    <text evidence="2">The sequence shown here is derived from an EMBL/GenBank/DDBJ whole genome shotgun (WGS) entry which is preliminary data.</text>
</comment>
<name>A0A511MK37_9NOCA</name>
<organism evidence="2 3">
    <name type="scientific">Nocardia ninae NBRC 108245</name>
    <dbReference type="NCBI Taxonomy" id="1210091"/>
    <lineage>
        <taxon>Bacteria</taxon>
        <taxon>Bacillati</taxon>
        <taxon>Actinomycetota</taxon>
        <taxon>Actinomycetes</taxon>
        <taxon>Mycobacteriales</taxon>
        <taxon>Nocardiaceae</taxon>
        <taxon>Nocardia</taxon>
    </lineage>
</organism>
<dbReference type="InterPro" id="IPR050508">
    <property type="entry name" value="Methyltransf_Superfamily"/>
</dbReference>
<keyword evidence="3" id="KW-1185">Reference proteome</keyword>
<dbReference type="InterPro" id="IPR041698">
    <property type="entry name" value="Methyltransf_25"/>
</dbReference>
<dbReference type="PANTHER" id="PTHR42912:SF93">
    <property type="entry name" value="N6-ADENOSINE-METHYLTRANSFERASE TMT1A"/>
    <property type="match status" value="1"/>
</dbReference>
<proteinExistence type="predicted"/>
<dbReference type="AlphaFoldDB" id="A0A511MK37"/>
<evidence type="ECO:0000313" key="3">
    <source>
        <dbReference type="Proteomes" id="UP000321424"/>
    </source>
</evidence>
<dbReference type="EMBL" id="BJXA01000044">
    <property type="protein sequence ID" value="GEM40994.1"/>
    <property type="molecule type" value="Genomic_DNA"/>
</dbReference>
<accession>A0A511MK37</accession>
<dbReference type="GO" id="GO:0032259">
    <property type="term" value="P:methylation"/>
    <property type="evidence" value="ECO:0007669"/>
    <property type="project" value="UniProtKB-KW"/>
</dbReference>
<evidence type="ECO:0000313" key="2">
    <source>
        <dbReference type="EMBL" id="GEM40994.1"/>
    </source>
</evidence>
<feature type="domain" description="Methyltransferase" evidence="1">
    <location>
        <begin position="55"/>
        <end position="145"/>
    </location>
</feature>
<protein>
    <submittedName>
        <fullName evidence="2">Methyltransferase</fullName>
    </submittedName>
</protein>
<dbReference type="GO" id="GO:0008168">
    <property type="term" value="F:methyltransferase activity"/>
    <property type="evidence" value="ECO:0007669"/>
    <property type="project" value="UniProtKB-KW"/>
</dbReference>
<reference evidence="2 3" key="1">
    <citation type="submission" date="2019-07" db="EMBL/GenBank/DDBJ databases">
        <title>Whole genome shotgun sequence of Nocardia ninae NBRC 108245.</title>
        <authorList>
            <person name="Hosoyama A."/>
            <person name="Uohara A."/>
            <person name="Ohji S."/>
            <person name="Ichikawa N."/>
        </authorList>
    </citation>
    <scope>NUCLEOTIDE SEQUENCE [LARGE SCALE GENOMIC DNA]</scope>
    <source>
        <strain evidence="2 3">NBRC 108245</strain>
    </source>
</reference>
<keyword evidence="2" id="KW-0808">Transferase</keyword>
<dbReference type="Proteomes" id="UP000321424">
    <property type="component" value="Unassembled WGS sequence"/>
</dbReference>
<gene>
    <name evidence="2" type="ORF">NN4_55130</name>
</gene>
<dbReference type="Pfam" id="PF13649">
    <property type="entry name" value="Methyltransf_25"/>
    <property type="match status" value="1"/>
</dbReference>
<dbReference type="SUPFAM" id="SSF53335">
    <property type="entry name" value="S-adenosyl-L-methionine-dependent methyltransferases"/>
    <property type="match status" value="1"/>
</dbReference>
<dbReference type="InterPro" id="IPR029063">
    <property type="entry name" value="SAM-dependent_MTases_sf"/>
</dbReference>
<sequence length="217" mass="23740">MMSADDWLTDTRISYDTVALSYADQVRDALAGHPYLRAALALFADSVRAAGGGLVADVGCGPGHVTAYLHELGVDAFGVDLSPGMIEAARRDHPGLRFEVGSMTELDFPAASMAGMLVWQSLIHVPDDEVPAVLRHFHRVLRPGGPLQLLFHVGTESQLKTQGYGGHPMNVHVHRRQPDLMTTWLRDAGFKVEAHMLLAPEEKASQAILFARHQPYQ</sequence>
<evidence type="ECO:0000259" key="1">
    <source>
        <dbReference type="Pfam" id="PF13649"/>
    </source>
</evidence>